<dbReference type="GO" id="GO:0015344">
    <property type="term" value="F:siderophore uptake transmembrane transporter activity"/>
    <property type="evidence" value="ECO:0007669"/>
    <property type="project" value="TreeGrafter"/>
</dbReference>
<dbReference type="SUPFAM" id="SSF56935">
    <property type="entry name" value="Porins"/>
    <property type="match status" value="1"/>
</dbReference>
<evidence type="ECO:0000256" key="9">
    <source>
        <dbReference type="ARBA" id="ARBA00023136"/>
    </source>
</evidence>
<dbReference type="InterPro" id="IPR036942">
    <property type="entry name" value="Beta-barrel_TonB_sf"/>
</dbReference>
<dbReference type="GO" id="GO:0009279">
    <property type="term" value="C:cell outer membrane"/>
    <property type="evidence" value="ECO:0007669"/>
    <property type="project" value="UniProtKB-SubCell"/>
</dbReference>
<evidence type="ECO:0000256" key="10">
    <source>
        <dbReference type="ARBA" id="ARBA00023237"/>
    </source>
</evidence>
<gene>
    <name evidence="12" type="ORF">LMG32879_003096</name>
</gene>
<dbReference type="PANTHER" id="PTHR32552:SF68">
    <property type="entry name" value="FERRICHROME OUTER MEMBRANE TRANSPORTER_PHAGE RECEPTOR"/>
    <property type="match status" value="1"/>
</dbReference>
<proteinExistence type="predicted"/>
<feature type="compositionally biased region" description="Basic and acidic residues" evidence="11">
    <location>
        <begin position="38"/>
        <end position="57"/>
    </location>
</feature>
<keyword evidence="8" id="KW-0406">Ion transport</keyword>
<dbReference type="Gene3D" id="2.40.170.20">
    <property type="entry name" value="TonB-dependent receptor, beta-barrel domain"/>
    <property type="match status" value="1"/>
</dbReference>
<dbReference type="EMBL" id="CATKSH010000039">
    <property type="protein sequence ID" value="CAI9122236.1"/>
    <property type="molecule type" value="Genomic_DNA"/>
</dbReference>
<comment type="caution">
    <text evidence="12">The sequence shown here is derived from an EMBL/GenBank/DDBJ whole genome shotgun (WGS) entry which is preliminary data.</text>
</comment>
<keyword evidence="3" id="KW-1134">Transmembrane beta strand</keyword>
<comment type="subcellular location">
    <subcellularLocation>
        <location evidence="1">Cell outer membrane</location>
        <topology evidence="1">Multi-pass membrane protein</topology>
    </subcellularLocation>
</comment>
<evidence type="ECO:0000313" key="13">
    <source>
        <dbReference type="Proteomes" id="UP001176960"/>
    </source>
</evidence>
<keyword evidence="2" id="KW-0813">Transport</keyword>
<evidence type="ECO:0000256" key="8">
    <source>
        <dbReference type="ARBA" id="ARBA00023065"/>
    </source>
</evidence>
<evidence type="ECO:0000256" key="2">
    <source>
        <dbReference type="ARBA" id="ARBA00022448"/>
    </source>
</evidence>
<organism evidence="12 13">
    <name type="scientific">Brytella acorum</name>
    <dbReference type="NCBI Taxonomy" id="2959299"/>
    <lineage>
        <taxon>Bacteria</taxon>
        <taxon>Pseudomonadati</taxon>
        <taxon>Pseudomonadota</taxon>
        <taxon>Alphaproteobacteria</taxon>
        <taxon>Acetobacterales</taxon>
        <taxon>Acetobacteraceae</taxon>
        <taxon>Brytella</taxon>
    </lineage>
</organism>
<feature type="region of interest" description="Disordered" evidence="11">
    <location>
        <begin position="32"/>
        <end position="57"/>
    </location>
</feature>
<keyword evidence="5" id="KW-0812">Transmembrane</keyword>
<evidence type="ECO:0000256" key="4">
    <source>
        <dbReference type="ARBA" id="ARBA00022496"/>
    </source>
</evidence>
<name>A0AA35UZ29_9PROT</name>
<evidence type="ECO:0000256" key="1">
    <source>
        <dbReference type="ARBA" id="ARBA00004571"/>
    </source>
</evidence>
<keyword evidence="6" id="KW-0732">Signal</keyword>
<protein>
    <submittedName>
        <fullName evidence="12">TonB-dependent receptor</fullName>
    </submittedName>
</protein>
<evidence type="ECO:0000256" key="7">
    <source>
        <dbReference type="ARBA" id="ARBA00023004"/>
    </source>
</evidence>
<evidence type="ECO:0000256" key="3">
    <source>
        <dbReference type="ARBA" id="ARBA00022452"/>
    </source>
</evidence>
<evidence type="ECO:0000256" key="6">
    <source>
        <dbReference type="ARBA" id="ARBA00022729"/>
    </source>
</evidence>
<evidence type="ECO:0000313" key="12">
    <source>
        <dbReference type="EMBL" id="CAI9122236.1"/>
    </source>
</evidence>
<evidence type="ECO:0000256" key="11">
    <source>
        <dbReference type="SAM" id="MobiDB-lite"/>
    </source>
</evidence>
<reference evidence="12" key="1">
    <citation type="submission" date="2023-03" db="EMBL/GenBank/DDBJ databases">
        <authorList>
            <person name="Cleenwerck I."/>
        </authorList>
    </citation>
    <scope>NUCLEOTIDE SEQUENCE</scope>
    <source>
        <strain evidence="12">LMG 32879</strain>
    </source>
</reference>
<dbReference type="RefSeq" id="WP_289843900.1">
    <property type="nucleotide sequence ID" value="NZ_CATKSH010000039.1"/>
</dbReference>
<accession>A0AA35UZ29</accession>
<evidence type="ECO:0000256" key="5">
    <source>
        <dbReference type="ARBA" id="ARBA00022692"/>
    </source>
</evidence>
<keyword evidence="13" id="KW-1185">Reference proteome</keyword>
<sequence length="202" mass="22309">MSGRSRRKLCLCLSLVIEATCGAEVGYTRASTHKTAHEKKTEHAHEAHKSRDAEAGRQENILVTSERRALLPRVTTSATKTSVPVELTPQAITVITQSRMSIPSHMASVFVQRDVHFGHDWAAGLGSGLRYTGNTAGSLPETFAVPSQLVWDLEAHLDYRRTRVQFNGTNMTDRKYVSICTRSVACAWAPGRAAFVTLSTRW</sequence>
<keyword evidence="9" id="KW-0472">Membrane</keyword>
<keyword evidence="4" id="KW-0410">Iron transport</keyword>
<dbReference type="InterPro" id="IPR039426">
    <property type="entry name" value="TonB-dep_rcpt-like"/>
</dbReference>
<dbReference type="Proteomes" id="UP001176960">
    <property type="component" value="Unassembled WGS sequence"/>
</dbReference>
<dbReference type="PANTHER" id="PTHR32552">
    <property type="entry name" value="FERRICHROME IRON RECEPTOR-RELATED"/>
    <property type="match status" value="1"/>
</dbReference>
<dbReference type="AlphaFoldDB" id="A0AA35UZ29"/>
<keyword evidence="12" id="KW-0675">Receptor</keyword>
<keyword evidence="7" id="KW-0408">Iron</keyword>
<keyword evidence="10" id="KW-0998">Cell outer membrane</keyword>